<dbReference type="Gene3D" id="3.40.109.10">
    <property type="entry name" value="NADH Oxidase"/>
    <property type="match status" value="2"/>
</dbReference>
<evidence type="ECO:0000313" key="3">
    <source>
        <dbReference type="Proteomes" id="UP001215956"/>
    </source>
</evidence>
<dbReference type="Proteomes" id="UP001215956">
    <property type="component" value="Unassembled WGS sequence"/>
</dbReference>
<dbReference type="Pfam" id="PF00881">
    <property type="entry name" value="Nitroreductase"/>
    <property type="match status" value="1"/>
</dbReference>
<dbReference type="InterPro" id="IPR029479">
    <property type="entry name" value="Nitroreductase"/>
</dbReference>
<name>A0ABT5XH41_9EURY</name>
<dbReference type="SUPFAM" id="SSF55469">
    <property type="entry name" value="FMN-dependent nitroreductase-like"/>
    <property type="match status" value="2"/>
</dbReference>
<dbReference type="InterPro" id="IPR000415">
    <property type="entry name" value="Nitroreductase-like"/>
</dbReference>
<proteinExistence type="predicted"/>
<evidence type="ECO:0000313" key="2">
    <source>
        <dbReference type="EMBL" id="MDF0594030.1"/>
    </source>
</evidence>
<evidence type="ECO:0000259" key="1">
    <source>
        <dbReference type="Pfam" id="PF00881"/>
    </source>
</evidence>
<accession>A0ABT5XH41</accession>
<feature type="domain" description="Nitroreductase" evidence="1">
    <location>
        <begin position="477"/>
        <end position="540"/>
    </location>
</feature>
<keyword evidence="3" id="KW-1185">Reference proteome</keyword>
<organism evidence="2 3">
    <name type="scientific">Candidatus Methanocrinis alkalitolerans</name>
    <dbReference type="NCBI Taxonomy" id="3033395"/>
    <lineage>
        <taxon>Archaea</taxon>
        <taxon>Methanobacteriati</taxon>
        <taxon>Methanobacteriota</taxon>
        <taxon>Stenosarchaea group</taxon>
        <taxon>Methanomicrobia</taxon>
        <taxon>Methanotrichales</taxon>
        <taxon>Methanotrichaceae</taxon>
        <taxon>Methanocrinis</taxon>
    </lineage>
</organism>
<gene>
    <name evidence="2" type="ORF">P0O24_10610</name>
</gene>
<comment type="caution">
    <text evidence="2">The sequence shown here is derived from an EMBL/GenBank/DDBJ whole genome shotgun (WGS) entry which is preliminary data.</text>
</comment>
<dbReference type="EMBL" id="JARFPL010000041">
    <property type="protein sequence ID" value="MDF0594030.1"/>
    <property type="molecule type" value="Genomic_DNA"/>
</dbReference>
<reference evidence="2 3" key="1">
    <citation type="submission" date="2023-03" db="EMBL/GenBank/DDBJ databases">
        <title>Whole genome sequencing of Methanotrichaceae archaeon M04Ac.</title>
        <authorList>
            <person name="Khomyakova M.A."/>
            <person name="Merkel A.Y."/>
            <person name="Slobodkin A.I."/>
        </authorList>
    </citation>
    <scope>NUCLEOTIDE SEQUENCE [LARGE SCALE GENOMIC DNA]</scope>
    <source>
        <strain evidence="2 3">M04Ac</strain>
    </source>
</reference>
<dbReference type="CDD" id="cd02142">
    <property type="entry name" value="McbC_SagB-like_oxidoreductase"/>
    <property type="match status" value="2"/>
</dbReference>
<dbReference type="RefSeq" id="WP_316969729.1">
    <property type="nucleotide sequence ID" value="NZ_JARFPL010000041.1"/>
</dbReference>
<protein>
    <submittedName>
        <fullName evidence="2">SagB/ThcOx family dehydrogenase</fullName>
    </submittedName>
</protein>
<dbReference type="PANTHER" id="PTHR42741:SF3">
    <property type="entry name" value="NITROREDUCTASE FAMILY PROTEIN"/>
    <property type="match status" value="1"/>
</dbReference>
<dbReference type="PANTHER" id="PTHR42741">
    <property type="entry name" value="NITROREDUCTASE FAMILY PROTEIN"/>
    <property type="match status" value="1"/>
</dbReference>
<sequence>MSQELDVVLAYHQATKHSFARMAPGPKMMDWANEPAPFRRFRGAELVELARPEPSPGEGPDYYLALSEGNVPPRPLSFETISQLLFDSLAISAWRRAGGGGAAWALRTNPSSGNLHPTEGYLISGPIPGLFDRPTVAHYAPREHALEVRGRFSETAWRDMAAALPAGSVLGGFTSIPWRESWKYGERSFRYLHLNLGHALGALSFASAALGWRATLLDGVGTGDLALLLGVSNESGAGTDGLSRASREVDPESEVPDCLVAVHPWGESVSGYSIPEGVVAEFKELKWHGRSDRLSPGAVAWPLVDQMAKSTAKPAGEVALRAFDQMAEGTPFSYPPSSLRRIIRQRRSAIVMDPAFSMTKDDFFRTLARTLPRRGRFPFNALPWRAEADLAVFVHRVLSLDRGLYILIRNPDHYDPLRSEMREFEWKPPGYGSPPGFYRLAAGDFRDPSRALSCGQKIASDGCFSLFMIARLRGALEERGPWFYNRLLWECGTVGQTLYLEAEASGLRGCGIGCFFDDSVSAALGLAGTEFLPLYSFAVGRGIPLSRMETLPAYPAPGPDL</sequence>